<keyword evidence="2" id="KW-0732">Signal</keyword>
<sequence length="316" mass="35955">MKTFILITLLYTLIFVFGINAFNVTISDRDLANYEKETNIKKNIKFNGKRLLDVYYDKNDTKNKKKVVIYIYGSAWTNGDKIGQTKIGSLLQSEDYVAVIPNYVLFPNGCVEDMVDDVYKAINWTYKNISKYGGDKKKIYVCGHSSGAHLTALTLIKSTLHLKNKGIPLKSLPALKKIILLNGPYAFDQEFIAYNLKSLGGMSPVAQDIEQQLLLQQLMVKYIMDESISPVAILKKLKKNSISNKFNVEKLVFFYTSDDAVIPESSSKQLMTELLRISQCSLEYIYEEGLGHSTITDGVRDDNEKYNEWLMNIIRS</sequence>
<dbReference type="EMBL" id="MCOG01000108">
    <property type="protein sequence ID" value="ORY46249.1"/>
    <property type="molecule type" value="Genomic_DNA"/>
</dbReference>
<feature type="chain" id="PRO_5012124110" evidence="2">
    <location>
        <begin position="22"/>
        <end position="316"/>
    </location>
</feature>
<dbReference type="Proteomes" id="UP000193920">
    <property type="component" value="Unassembled WGS sequence"/>
</dbReference>
<keyword evidence="5" id="KW-1185">Reference proteome</keyword>
<dbReference type="GO" id="GO:0004061">
    <property type="term" value="F:arylformamidase activity"/>
    <property type="evidence" value="ECO:0007669"/>
    <property type="project" value="TreeGrafter"/>
</dbReference>
<dbReference type="SUPFAM" id="SSF53474">
    <property type="entry name" value="alpha/beta-Hydrolases"/>
    <property type="match status" value="1"/>
</dbReference>
<evidence type="ECO:0000256" key="2">
    <source>
        <dbReference type="SAM" id="SignalP"/>
    </source>
</evidence>
<protein>
    <submittedName>
        <fullName evidence="4">Alpha/beta-hydrolase</fullName>
    </submittedName>
</protein>
<dbReference type="InterPro" id="IPR029058">
    <property type="entry name" value="AB_hydrolase_fold"/>
</dbReference>
<name>A0A1Y2CGU4_9FUNG</name>
<dbReference type="STRING" id="1754190.A0A1Y2CGU4"/>
<keyword evidence="1 4" id="KW-0378">Hydrolase</keyword>
<proteinExistence type="predicted"/>
<organism evidence="4 5">
    <name type="scientific">Neocallimastix californiae</name>
    <dbReference type="NCBI Taxonomy" id="1754190"/>
    <lineage>
        <taxon>Eukaryota</taxon>
        <taxon>Fungi</taxon>
        <taxon>Fungi incertae sedis</taxon>
        <taxon>Chytridiomycota</taxon>
        <taxon>Chytridiomycota incertae sedis</taxon>
        <taxon>Neocallimastigomycetes</taxon>
        <taxon>Neocallimastigales</taxon>
        <taxon>Neocallimastigaceae</taxon>
        <taxon>Neocallimastix</taxon>
    </lineage>
</organism>
<comment type="caution">
    <text evidence="4">The sequence shown here is derived from an EMBL/GenBank/DDBJ whole genome shotgun (WGS) entry which is preliminary data.</text>
</comment>
<accession>A0A1Y2CGU4</accession>
<dbReference type="Gene3D" id="3.40.50.1820">
    <property type="entry name" value="alpha/beta hydrolase"/>
    <property type="match status" value="1"/>
</dbReference>
<dbReference type="InterPro" id="IPR050300">
    <property type="entry name" value="GDXG_lipolytic_enzyme"/>
</dbReference>
<feature type="signal peptide" evidence="2">
    <location>
        <begin position="1"/>
        <end position="21"/>
    </location>
</feature>
<dbReference type="OrthoDB" id="19653at2759"/>
<evidence type="ECO:0000313" key="4">
    <source>
        <dbReference type="EMBL" id="ORY46249.1"/>
    </source>
</evidence>
<dbReference type="InterPro" id="IPR049492">
    <property type="entry name" value="BD-FAE-like_dom"/>
</dbReference>
<feature type="domain" description="BD-FAE-like" evidence="3">
    <location>
        <begin position="52"/>
        <end position="187"/>
    </location>
</feature>
<gene>
    <name evidence="4" type="ORF">LY90DRAFT_671331</name>
</gene>
<evidence type="ECO:0000313" key="5">
    <source>
        <dbReference type="Proteomes" id="UP000193920"/>
    </source>
</evidence>
<evidence type="ECO:0000256" key="1">
    <source>
        <dbReference type="ARBA" id="ARBA00022801"/>
    </source>
</evidence>
<dbReference type="Pfam" id="PF20434">
    <property type="entry name" value="BD-FAE"/>
    <property type="match status" value="1"/>
</dbReference>
<evidence type="ECO:0000259" key="3">
    <source>
        <dbReference type="Pfam" id="PF20434"/>
    </source>
</evidence>
<dbReference type="PANTHER" id="PTHR48081:SF33">
    <property type="entry name" value="KYNURENINE FORMAMIDASE"/>
    <property type="match status" value="1"/>
</dbReference>
<dbReference type="AlphaFoldDB" id="A0A1Y2CGU4"/>
<reference evidence="4 5" key="1">
    <citation type="submission" date="2016-08" db="EMBL/GenBank/DDBJ databases">
        <title>A Parts List for Fungal Cellulosomes Revealed by Comparative Genomics.</title>
        <authorList>
            <consortium name="DOE Joint Genome Institute"/>
            <person name="Haitjema C.H."/>
            <person name="Gilmore S.P."/>
            <person name="Henske J.K."/>
            <person name="Solomon K.V."/>
            <person name="De Groot R."/>
            <person name="Kuo A."/>
            <person name="Mondo S.J."/>
            <person name="Salamov A.A."/>
            <person name="Labutti K."/>
            <person name="Zhao Z."/>
            <person name="Chiniquy J."/>
            <person name="Barry K."/>
            <person name="Brewer H.M."/>
            <person name="Purvine S.O."/>
            <person name="Wright A.T."/>
            <person name="Boxma B."/>
            <person name="Van Alen T."/>
            <person name="Hackstein J.H."/>
            <person name="Baker S.E."/>
            <person name="Grigoriev I.V."/>
            <person name="O'Malley M.A."/>
        </authorList>
    </citation>
    <scope>NUCLEOTIDE SEQUENCE [LARGE SCALE GENOMIC DNA]</scope>
    <source>
        <strain evidence="4 5">G1</strain>
    </source>
</reference>
<dbReference type="PANTHER" id="PTHR48081">
    <property type="entry name" value="AB HYDROLASE SUPERFAMILY PROTEIN C4A8.06C"/>
    <property type="match status" value="1"/>
</dbReference>